<evidence type="ECO:0000313" key="4">
    <source>
        <dbReference type="Proteomes" id="UP000022311"/>
    </source>
</evidence>
<proteinExistence type="inferred from homology"/>
<organism evidence="3 4">
    <name type="scientific">Providencia alcalifaciens 205/92</name>
    <dbReference type="NCBI Taxonomy" id="1256988"/>
    <lineage>
        <taxon>Bacteria</taxon>
        <taxon>Pseudomonadati</taxon>
        <taxon>Pseudomonadota</taxon>
        <taxon>Gammaproteobacteria</taxon>
        <taxon>Enterobacterales</taxon>
        <taxon>Morganellaceae</taxon>
        <taxon>Providencia</taxon>
    </lineage>
</organism>
<comment type="caution">
    <text evidence="3">The sequence shown here is derived from an EMBL/GenBank/DDBJ whole genome shotgun (WGS) entry which is preliminary data.</text>
</comment>
<reference evidence="3 4" key="1">
    <citation type="submission" date="2014-01" db="EMBL/GenBank/DDBJ databases">
        <authorList>
            <person name="Durkin A.S."/>
            <person name="McCorrison J."/>
            <person name="Torralba M."/>
            <person name="Gillis M."/>
            <person name="Haft D.H."/>
            <person name="Methe B."/>
            <person name="Sutton G."/>
            <person name="Nelson K.E."/>
        </authorList>
    </citation>
    <scope>NUCLEOTIDE SEQUENCE [LARGE SCALE GENOMIC DNA]</scope>
    <source>
        <strain evidence="3 4">205/92</strain>
    </source>
</reference>
<dbReference type="Pfam" id="PF01177">
    <property type="entry name" value="Asp_Glu_race"/>
    <property type="match status" value="1"/>
</dbReference>
<dbReference type="EC" id="5.1.1.13" evidence="3"/>
<sequence>MKTIGLIGGMSWESTQLYYQQINEGIKQQLGGLHSAKVILYSVDFAEVEHFQSHGQWDLAGEHLASAGASLKAAGADFLVLCTNTMHKVAPQIEEKSKLPFLHIADATGEKITQSGIKTIGLLGTAFTMEQAFYKDRLTDKFNLRVITPNEADRKIVHDIIYHELCLGSISDTSRTEYQRIMKTLVEHGAEGIILGCTEITLLVNAGDTSVPVFDTTAIHAQCAVEYALKA</sequence>
<evidence type="ECO:0000313" key="3">
    <source>
        <dbReference type="EMBL" id="EUD10964.1"/>
    </source>
</evidence>
<accession>A0AAV3M644</accession>
<evidence type="ECO:0000256" key="2">
    <source>
        <dbReference type="ARBA" id="ARBA00023235"/>
    </source>
</evidence>
<dbReference type="InterPro" id="IPR015942">
    <property type="entry name" value="Asp/Glu/hydantoin_racemase"/>
</dbReference>
<comment type="similarity">
    <text evidence="1">Belongs to the aspartate/glutamate racemases family.</text>
</comment>
<name>A0AAV3M644_9GAMM</name>
<keyword evidence="2 3" id="KW-0413">Isomerase</keyword>
<dbReference type="AlphaFoldDB" id="A0AAV3M644"/>
<dbReference type="InterPro" id="IPR001920">
    <property type="entry name" value="Asp/Glu_race"/>
</dbReference>
<dbReference type="SUPFAM" id="SSF53681">
    <property type="entry name" value="Aspartate/glutamate racemase"/>
    <property type="match status" value="2"/>
</dbReference>
<dbReference type="EMBL" id="JALD01000045">
    <property type="protein sequence ID" value="EUD10964.1"/>
    <property type="molecule type" value="Genomic_DNA"/>
</dbReference>
<dbReference type="RefSeq" id="WP_036962210.1">
    <property type="nucleotide sequence ID" value="NZ_JALD01000045.1"/>
</dbReference>
<dbReference type="PANTHER" id="PTHR21198:SF7">
    <property type="entry name" value="ASPARTATE-GLUTAMATE RACEMASE FAMILY"/>
    <property type="match status" value="1"/>
</dbReference>
<dbReference type="NCBIfam" id="TIGR00035">
    <property type="entry name" value="asp_race"/>
    <property type="match status" value="1"/>
</dbReference>
<dbReference type="InterPro" id="IPR004380">
    <property type="entry name" value="Asp_race"/>
</dbReference>
<gene>
    <name evidence="3" type="ORF">HMPREF1563_2718</name>
</gene>
<evidence type="ECO:0000256" key="1">
    <source>
        <dbReference type="ARBA" id="ARBA00007847"/>
    </source>
</evidence>
<dbReference type="GO" id="GO:0047689">
    <property type="term" value="F:aspartate racemase activity"/>
    <property type="evidence" value="ECO:0007669"/>
    <property type="project" value="UniProtKB-EC"/>
</dbReference>
<dbReference type="Gene3D" id="3.40.50.1860">
    <property type="match status" value="2"/>
</dbReference>
<dbReference type="PANTHER" id="PTHR21198">
    <property type="entry name" value="GLUTAMATE RACEMASE"/>
    <property type="match status" value="1"/>
</dbReference>
<dbReference type="Proteomes" id="UP000022311">
    <property type="component" value="Unassembled WGS sequence"/>
</dbReference>
<protein>
    <submittedName>
        <fullName evidence="3">Aspartate racemase</fullName>
        <ecNumber evidence="3">5.1.1.13</ecNumber>
    </submittedName>
</protein>